<dbReference type="InterPro" id="IPR029058">
    <property type="entry name" value="AB_hydrolase_fold"/>
</dbReference>
<sequence length="297" mass="32905">MADRFEITPLRTDADLLTYQHKGSNSRLVICLSGVGKDSEDIPPYEFARSATENGQNHVLFVVDPNRTWLNGAGIIERILEDTAKIVDSCGITSICTLGHSMGGFAAIVLADFMEVDTVVSLAPQHSVHPDIAGNEHRWRNWVDPISDFRIRSVDDHWVNETAYHVIHGNHNRDKFQRDRFPIRAGLVHTILPDTTHAVPQRLKREGILDQVVSLCLNNRTRRVRQLLEPMGAYRRTTENHPILGPSPRVVETPAAPKATTIKVKTATKTSTGAAKKATTTTPKKATASRTKTKAAS</sequence>
<keyword evidence="3" id="KW-1185">Reference proteome</keyword>
<reference evidence="2 3" key="1">
    <citation type="submission" date="2016-10" db="EMBL/GenBank/DDBJ databases">
        <authorList>
            <person name="de Groot N.N."/>
        </authorList>
    </citation>
    <scope>NUCLEOTIDE SEQUENCE [LARGE SCALE GENOMIC DNA]</scope>
    <source>
        <strain evidence="2 3">DSM 26915</strain>
    </source>
</reference>
<proteinExistence type="predicted"/>
<evidence type="ECO:0000313" key="3">
    <source>
        <dbReference type="Proteomes" id="UP000236752"/>
    </source>
</evidence>
<dbReference type="SUPFAM" id="SSF53474">
    <property type="entry name" value="alpha/beta-Hydrolases"/>
    <property type="match status" value="1"/>
</dbReference>
<evidence type="ECO:0000256" key="1">
    <source>
        <dbReference type="SAM" id="MobiDB-lite"/>
    </source>
</evidence>
<dbReference type="EMBL" id="FNUZ01000003">
    <property type="protein sequence ID" value="SEG23814.1"/>
    <property type="molecule type" value="Genomic_DNA"/>
</dbReference>
<protein>
    <recommendedName>
        <fullName evidence="4">Alpha/beta hydrolase family protein</fullName>
    </recommendedName>
</protein>
<evidence type="ECO:0000313" key="2">
    <source>
        <dbReference type="EMBL" id="SEG23814.1"/>
    </source>
</evidence>
<dbReference type="RefSeq" id="WP_103910451.1">
    <property type="nucleotide sequence ID" value="NZ_FNUZ01000003.1"/>
</dbReference>
<gene>
    <name evidence="2" type="ORF">SAMN04488045_2113</name>
</gene>
<evidence type="ECO:0008006" key="4">
    <source>
        <dbReference type="Google" id="ProtNLM"/>
    </source>
</evidence>
<organism evidence="2 3">
    <name type="scientific">Thalassococcus halodurans</name>
    <dbReference type="NCBI Taxonomy" id="373675"/>
    <lineage>
        <taxon>Bacteria</taxon>
        <taxon>Pseudomonadati</taxon>
        <taxon>Pseudomonadota</taxon>
        <taxon>Alphaproteobacteria</taxon>
        <taxon>Rhodobacterales</taxon>
        <taxon>Roseobacteraceae</taxon>
        <taxon>Thalassococcus</taxon>
    </lineage>
</organism>
<feature type="region of interest" description="Disordered" evidence="1">
    <location>
        <begin position="266"/>
        <end position="297"/>
    </location>
</feature>
<dbReference type="OrthoDB" id="7840740at2"/>
<dbReference type="Proteomes" id="UP000236752">
    <property type="component" value="Unassembled WGS sequence"/>
</dbReference>
<dbReference type="AlphaFoldDB" id="A0A1H5YIK0"/>
<dbReference type="Gene3D" id="3.40.50.1820">
    <property type="entry name" value="alpha/beta hydrolase"/>
    <property type="match status" value="1"/>
</dbReference>
<name>A0A1H5YIK0_9RHOB</name>
<accession>A0A1H5YIK0</accession>